<dbReference type="Proteomes" id="UP000322267">
    <property type="component" value="Unassembled WGS sequence"/>
</dbReference>
<sequence length="458" mass="49553">MDNGQSNVKVKASTGNVLLFLLPSLLGIFLFMTPIPQGEGVTIPIALLSGFLQDHIGQFIPAIMTGLIIITVLGSFIAKLFKPDFIMNNAFLNNLFAVNLIWLIIRLFGGIFAVMTLFKIGPEMVWGPATGGTLLSVDGLLTILFSVFLFAGLFLPLLLNFGLLELLGAVLTKVMRPLFGLPGRSSIDALASWLGDGTIGVLLTSKQYEEGYYTKKEAAIIGTTFSVVSITFSLVVIAEVGLGNYFLPFYGAVVLSGVIAALIMPRIPPLSRKPNTYYNGQDGQDTMDVIPKGYSRIGYGFEQALVQARKNNDVVKFFKDGFKNVLDMWLGVAPIVMAIGTTALIIAENTPVFSWIGMPFIPILELLQVPEANAASESILVGFADMFLPALFAEGIQSELTRFVIASVSVTQLIYLSEVGGLLLGSKIPVSFKDLAIIFLERTIITLPIIVLIGHLVF</sequence>
<feature type="transmembrane region" description="Helical" evidence="1">
    <location>
        <begin position="140"/>
        <end position="167"/>
    </location>
</feature>
<feature type="transmembrane region" description="Helical" evidence="1">
    <location>
        <begin position="218"/>
        <end position="238"/>
    </location>
</feature>
<keyword evidence="1" id="KW-1133">Transmembrane helix</keyword>
<evidence type="ECO:0000313" key="3">
    <source>
        <dbReference type="EMBL" id="TYS17970.1"/>
    </source>
</evidence>
<keyword evidence="1" id="KW-0812">Transmembrane</keyword>
<dbReference type="OrthoDB" id="1633380at2"/>
<dbReference type="AlphaFoldDB" id="A0A5D4NVK2"/>
<feature type="transmembrane region" description="Helical" evidence="1">
    <location>
        <begin position="326"/>
        <end position="346"/>
    </location>
</feature>
<feature type="transmembrane region" description="Helical" evidence="1">
    <location>
        <begin position="244"/>
        <end position="264"/>
    </location>
</feature>
<dbReference type="InterPro" id="IPR011642">
    <property type="entry name" value="Gate_dom"/>
</dbReference>
<feature type="transmembrane region" description="Helical" evidence="1">
    <location>
        <begin position="90"/>
        <end position="120"/>
    </location>
</feature>
<accession>A0A5D4NVK2</accession>
<comment type="caution">
    <text evidence="3">The sequence shown here is derived from an EMBL/GenBank/DDBJ whole genome shotgun (WGS) entry which is preliminary data.</text>
</comment>
<feature type="transmembrane region" description="Helical" evidence="1">
    <location>
        <begin position="379"/>
        <end position="397"/>
    </location>
</feature>
<feature type="transmembrane region" description="Helical" evidence="1">
    <location>
        <begin position="55"/>
        <end position="78"/>
    </location>
</feature>
<organism evidence="3 4">
    <name type="scientific">Rossellomorea vietnamensis</name>
    <dbReference type="NCBI Taxonomy" id="218284"/>
    <lineage>
        <taxon>Bacteria</taxon>
        <taxon>Bacillati</taxon>
        <taxon>Bacillota</taxon>
        <taxon>Bacilli</taxon>
        <taxon>Bacillales</taxon>
        <taxon>Bacillaceae</taxon>
        <taxon>Rossellomorea</taxon>
    </lineage>
</organism>
<protein>
    <submittedName>
        <fullName evidence="3">YjiH family protein</fullName>
    </submittedName>
</protein>
<evidence type="ECO:0000313" key="4">
    <source>
        <dbReference type="Proteomes" id="UP000322267"/>
    </source>
</evidence>
<proteinExistence type="predicted"/>
<dbReference type="RefSeq" id="WP_148939363.1">
    <property type="nucleotide sequence ID" value="NZ_VTEI01000003.1"/>
</dbReference>
<name>A0A5D4NVK2_9BACI</name>
<evidence type="ECO:0000256" key="1">
    <source>
        <dbReference type="SAM" id="Phobius"/>
    </source>
</evidence>
<dbReference type="Pfam" id="PF07670">
    <property type="entry name" value="Gate"/>
    <property type="match status" value="1"/>
</dbReference>
<dbReference type="EMBL" id="VTEI01000003">
    <property type="protein sequence ID" value="TYS17970.1"/>
    <property type="molecule type" value="Genomic_DNA"/>
</dbReference>
<gene>
    <name evidence="3" type="ORF">FZC78_09035</name>
</gene>
<keyword evidence="1" id="KW-0472">Membrane</keyword>
<feature type="transmembrane region" description="Helical" evidence="1">
    <location>
        <begin position="403"/>
        <end position="424"/>
    </location>
</feature>
<reference evidence="3 4" key="1">
    <citation type="submission" date="2019-08" db="EMBL/GenBank/DDBJ databases">
        <title>Bacillus genomes from the desert of Cuatro Cienegas, Coahuila.</title>
        <authorList>
            <person name="Olmedo-Alvarez G."/>
        </authorList>
    </citation>
    <scope>NUCLEOTIDE SEQUENCE [LARGE SCALE GENOMIC DNA]</scope>
    <source>
        <strain evidence="3 4">CH34_1T</strain>
    </source>
</reference>
<feature type="domain" description="Nucleoside transporter/FeoB GTPase Gate" evidence="2">
    <location>
        <begin position="143"/>
        <end position="241"/>
    </location>
</feature>
<feature type="transmembrane region" description="Helical" evidence="1">
    <location>
        <begin position="12"/>
        <end position="35"/>
    </location>
</feature>
<evidence type="ECO:0000259" key="2">
    <source>
        <dbReference type="Pfam" id="PF07670"/>
    </source>
</evidence>
<feature type="transmembrane region" description="Helical" evidence="1">
    <location>
        <begin position="436"/>
        <end position="457"/>
    </location>
</feature>